<dbReference type="InterPro" id="IPR000525">
    <property type="entry name" value="Initiator_Rep_WH1"/>
</dbReference>
<evidence type="ECO:0000259" key="2">
    <source>
        <dbReference type="Pfam" id="PF01051"/>
    </source>
</evidence>
<dbReference type="Pfam" id="PF01051">
    <property type="entry name" value="Rep3_N"/>
    <property type="match status" value="1"/>
</dbReference>
<proteinExistence type="predicted"/>
<comment type="caution">
    <text evidence="3">The sequence shown here is derived from an EMBL/GenBank/DDBJ whole genome shotgun (WGS) entry which is preliminary data.</text>
</comment>
<name>X1SMJ5_9ZZZZ</name>
<dbReference type="InterPro" id="IPR036388">
    <property type="entry name" value="WH-like_DNA-bd_sf"/>
</dbReference>
<evidence type="ECO:0000313" key="3">
    <source>
        <dbReference type="EMBL" id="GAI68999.1"/>
    </source>
</evidence>
<dbReference type="Gene3D" id="1.10.10.10">
    <property type="entry name" value="Winged helix-like DNA-binding domain superfamily/Winged helix DNA-binding domain"/>
    <property type="match status" value="2"/>
</dbReference>
<dbReference type="AlphaFoldDB" id="X1SMJ5"/>
<sequence length="284" mass="32650">MEPDRQLVVKSNHIIEASYRLSVAEQRVILSAIAQVRRDQPKVTDAVLYSVTAAELAELCGTDPKTAYRDLQNAAERLQTRRVTLILEPDGVTIRTKRRRVTCWVQSVDYIDQEGRIELRFGKDILPYLTGLQREFTRYALSDVAKMTSAHAIRLYELLMQWPEGHRVVALDDLRRWLQLEDRYPSIKDLKRRVLDPAVQQINEHSPLMLTWSQRKTGRKVTHLVFDYAPKKQPAKAVGKAPAKRKTGKLTKEEVARQARPGESWEAAYARLNQIPMELEPVTA</sequence>
<gene>
    <name evidence="3" type="ORF">S12H4_00460</name>
</gene>
<accession>X1SMJ5</accession>
<evidence type="ECO:0000256" key="1">
    <source>
        <dbReference type="SAM" id="MobiDB-lite"/>
    </source>
</evidence>
<protein>
    <recommendedName>
        <fullName evidence="2">Initiator Rep protein WH1 domain-containing protein</fullName>
    </recommendedName>
</protein>
<organism evidence="3">
    <name type="scientific">marine sediment metagenome</name>
    <dbReference type="NCBI Taxonomy" id="412755"/>
    <lineage>
        <taxon>unclassified sequences</taxon>
        <taxon>metagenomes</taxon>
        <taxon>ecological metagenomes</taxon>
    </lineage>
</organism>
<dbReference type="SUPFAM" id="SSF46785">
    <property type="entry name" value="Winged helix' DNA-binding domain"/>
    <property type="match status" value="2"/>
</dbReference>
<feature type="domain" description="Initiator Rep protein WH1" evidence="2">
    <location>
        <begin position="8"/>
        <end position="160"/>
    </location>
</feature>
<dbReference type="GO" id="GO:0006270">
    <property type="term" value="P:DNA replication initiation"/>
    <property type="evidence" value="ECO:0007669"/>
    <property type="project" value="InterPro"/>
</dbReference>
<feature type="region of interest" description="Disordered" evidence="1">
    <location>
        <begin position="236"/>
        <end position="259"/>
    </location>
</feature>
<dbReference type="InterPro" id="IPR036390">
    <property type="entry name" value="WH_DNA-bd_sf"/>
</dbReference>
<dbReference type="Pfam" id="PF21205">
    <property type="entry name" value="Rep3_C"/>
    <property type="match status" value="1"/>
</dbReference>
<reference evidence="3" key="1">
    <citation type="journal article" date="2014" name="Front. Microbiol.">
        <title>High frequency of phylogenetically diverse reductive dehalogenase-homologous genes in deep subseafloor sedimentary metagenomes.</title>
        <authorList>
            <person name="Kawai M."/>
            <person name="Futagami T."/>
            <person name="Toyoda A."/>
            <person name="Takaki Y."/>
            <person name="Nishi S."/>
            <person name="Hori S."/>
            <person name="Arai W."/>
            <person name="Tsubouchi T."/>
            <person name="Morono Y."/>
            <person name="Uchiyama I."/>
            <person name="Ito T."/>
            <person name="Fujiyama A."/>
            <person name="Inagaki F."/>
            <person name="Takami H."/>
        </authorList>
    </citation>
    <scope>NUCLEOTIDE SEQUENCE</scope>
    <source>
        <strain evidence="3">Expedition CK06-06</strain>
    </source>
</reference>
<dbReference type="GO" id="GO:0003887">
    <property type="term" value="F:DNA-directed DNA polymerase activity"/>
    <property type="evidence" value="ECO:0007669"/>
    <property type="project" value="InterPro"/>
</dbReference>
<dbReference type="EMBL" id="BARW01000051">
    <property type="protein sequence ID" value="GAI68999.1"/>
    <property type="molecule type" value="Genomic_DNA"/>
</dbReference>